<keyword evidence="4" id="KW-1003">Cell membrane</keyword>
<proteinExistence type="inferred from homology"/>
<evidence type="ECO:0000256" key="2">
    <source>
        <dbReference type="ARBA" id="ARBA00008220"/>
    </source>
</evidence>
<evidence type="ECO:0000256" key="5">
    <source>
        <dbReference type="ARBA" id="ARBA00022692"/>
    </source>
</evidence>
<dbReference type="InterPro" id="IPR002293">
    <property type="entry name" value="AA/rel_permease1"/>
</dbReference>
<feature type="transmembrane region" description="Helical" evidence="9">
    <location>
        <begin position="225"/>
        <end position="245"/>
    </location>
</feature>
<dbReference type="PANTHER" id="PTHR42770">
    <property type="entry name" value="AMINO ACID TRANSPORTER-RELATED"/>
    <property type="match status" value="1"/>
</dbReference>
<dbReference type="OrthoDB" id="3185104at2"/>
<keyword evidence="7 9" id="KW-1133">Transmembrane helix</keyword>
<evidence type="ECO:0000256" key="1">
    <source>
        <dbReference type="ARBA" id="ARBA00004651"/>
    </source>
</evidence>
<keyword evidence="6" id="KW-0029">Amino-acid transport</keyword>
<reference evidence="11" key="1">
    <citation type="submission" date="2018-05" db="EMBL/GenBank/DDBJ databases">
        <title>Genome Sequencing of selected type strains of the family Eggerthellaceae.</title>
        <authorList>
            <person name="Danylec N."/>
            <person name="Stoll D.A."/>
            <person name="Doetsch A."/>
            <person name="Huch M."/>
        </authorList>
    </citation>
    <scope>NUCLEOTIDE SEQUENCE [LARGE SCALE GENOMIC DNA]</scope>
    <source>
        <strain evidence="11">DSM 16106</strain>
    </source>
</reference>
<feature type="transmembrane region" description="Helical" evidence="9">
    <location>
        <begin position="362"/>
        <end position="382"/>
    </location>
</feature>
<dbReference type="Gene3D" id="1.20.1740.10">
    <property type="entry name" value="Amino acid/polyamine transporter I"/>
    <property type="match status" value="1"/>
</dbReference>
<keyword evidence="3" id="KW-0813">Transport</keyword>
<dbReference type="InterPro" id="IPR050367">
    <property type="entry name" value="APC_superfamily"/>
</dbReference>
<feature type="transmembrane region" description="Helical" evidence="9">
    <location>
        <begin position="185"/>
        <end position="205"/>
    </location>
</feature>
<feature type="transmembrane region" description="Helical" evidence="9">
    <location>
        <begin position="449"/>
        <end position="468"/>
    </location>
</feature>
<dbReference type="Proteomes" id="UP000278632">
    <property type="component" value="Unassembled WGS sequence"/>
</dbReference>
<feature type="transmembrane region" description="Helical" evidence="9">
    <location>
        <begin position="71"/>
        <end position="93"/>
    </location>
</feature>
<evidence type="ECO:0000256" key="4">
    <source>
        <dbReference type="ARBA" id="ARBA00022475"/>
    </source>
</evidence>
<dbReference type="GO" id="GO:0006865">
    <property type="term" value="P:amino acid transport"/>
    <property type="evidence" value="ECO:0007669"/>
    <property type="project" value="UniProtKB-KW"/>
</dbReference>
<protein>
    <submittedName>
        <fullName evidence="10">Amino acid permease</fullName>
    </submittedName>
</protein>
<dbReference type="RefSeq" id="WP_123191664.1">
    <property type="nucleotide sequence ID" value="NZ_QICD01000004.1"/>
</dbReference>
<dbReference type="Pfam" id="PF13520">
    <property type="entry name" value="AA_permease_2"/>
    <property type="match status" value="1"/>
</dbReference>
<feature type="transmembrane region" description="Helical" evidence="9">
    <location>
        <begin position="266"/>
        <end position="290"/>
    </location>
</feature>
<accession>A0A3N0BHX7</accession>
<evidence type="ECO:0000313" key="10">
    <source>
        <dbReference type="EMBL" id="RNL47166.1"/>
    </source>
</evidence>
<comment type="caution">
    <text evidence="10">The sequence shown here is derived from an EMBL/GenBank/DDBJ whole genome shotgun (WGS) entry which is preliminary data.</text>
</comment>
<feature type="transmembrane region" description="Helical" evidence="9">
    <location>
        <begin position="310"/>
        <end position="334"/>
    </location>
</feature>
<feature type="transmembrane region" description="Helical" evidence="9">
    <location>
        <begin position="39"/>
        <end position="59"/>
    </location>
</feature>
<keyword evidence="5 9" id="KW-0812">Transmembrane</keyword>
<sequence>MSAPASNHAAASTSAVGSGSITGADGSSGSPQIHGNLGIFRLVTTVITLIVGGGVFTLAGDQAAGGASGAAILTAWSISGIGVLCLVMTFYALSRIKPQLKGGIYSYASAGFGDFLGFNSAWGYWISALLCTVSFSALLFGALSYFFPIFGGGTNLPSVIGASVLIWFYVFLVSRGIKEATGVNAVITISKFVPIFVAITAIVFLQKFDPAVFMANLTMGSDPGLPFFDQVSSTMMITIWVFVGIEGAVAISGRAKKERDVGKATIIAFVCVLAIYLMVSMLSMGVMPLSQLAQLENPALAGVMEYAVGPWGAMLINGGVVLSLVGAMLGYTVLSSESPYEAAEQGVFIKAFAKTNKKGAPIVTLVVTNIIIEVFLILMLFSDSTYQFFYTLSAGMILLPYLLSAAYFAKITFTEPGAFKGKIGGNIVLWRIFGIVGVFYSFFLAWASGAVGLTIMSLLYAPGILMYIKGKKERNEPYLQSTCDKVVVGVILLAAVASIVLIATGQVVI</sequence>
<comment type="subcellular location">
    <subcellularLocation>
        <location evidence="1">Cell membrane</location>
        <topology evidence="1">Multi-pass membrane protein</topology>
    </subcellularLocation>
</comment>
<organism evidence="10 11">
    <name type="scientific">Paraeggerthella hongkongensis</name>
    <dbReference type="NCBI Taxonomy" id="230658"/>
    <lineage>
        <taxon>Bacteria</taxon>
        <taxon>Bacillati</taxon>
        <taxon>Actinomycetota</taxon>
        <taxon>Coriobacteriia</taxon>
        <taxon>Eggerthellales</taxon>
        <taxon>Eggerthellaceae</taxon>
        <taxon>Paraeggerthella</taxon>
    </lineage>
</organism>
<feature type="transmembrane region" description="Helical" evidence="9">
    <location>
        <begin position="156"/>
        <end position="173"/>
    </location>
</feature>
<name>A0A3N0BHX7_9ACTN</name>
<dbReference type="InterPro" id="IPR004754">
    <property type="entry name" value="Amino_acid_antiprt"/>
</dbReference>
<evidence type="ECO:0000313" key="11">
    <source>
        <dbReference type="Proteomes" id="UP000278632"/>
    </source>
</evidence>
<dbReference type="PANTHER" id="PTHR42770:SF4">
    <property type="entry name" value="ARGININE_ORNITHINE ANTIPORTER-RELATED"/>
    <property type="match status" value="1"/>
</dbReference>
<keyword evidence="8 9" id="KW-0472">Membrane</keyword>
<feature type="transmembrane region" description="Helical" evidence="9">
    <location>
        <begin position="488"/>
        <end position="508"/>
    </location>
</feature>
<dbReference type="AlphaFoldDB" id="A0A3N0BHX7"/>
<dbReference type="GO" id="GO:0022857">
    <property type="term" value="F:transmembrane transporter activity"/>
    <property type="evidence" value="ECO:0007669"/>
    <property type="project" value="InterPro"/>
</dbReference>
<dbReference type="PIRSF" id="PIRSF006060">
    <property type="entry name" value="AA_transporter"/>
    <property type="match status" value="1"/>
</dbReference>
<evidence type="ECO:0000256" key="7">
    <source>
        <dbReference type="ARBA" id="ARBA00022989"/>
    </source>
</evidence>
<evidence type="ECO:0000256" key="9">
    <source>
        <dbReference type="SAM" id="Phobius"/>
    </source>
</evidence>
<evidence type="ECO:0000256" key="3">
    <source>
        <dbReference type="ARBA" id="ARBA00022448"/>
    </source>
</evidence>
<gene>
    <name evidence="10" type="ORF">DMP08_03930</name>
</gene>
<comment type="similarity">
    <text evidence="2">Belongs to the amino acid-polyamine-organocation (APC) superfamily. Basic amino acid/polyamine antiporter (APA) (TC 2.A.3.2) family.</text>
</comment>
<feature type="transmembrane region" description="Helical" evidence="9">
    <location>
        <begin position="423"/>
        <end position="443"/>
    </location>
</feature>
<keyword evidence="11" id="KW-1185">Reference proteome</keyword>
<dbReference type="GO" id="GO:0005886">
    <property type="term" value="C:plasma membrane"/>
    <property type="evidence" value="ECO:0007669"/>
    <property type="project" value="UniProtKB-SubCell"/>
</dbReference>
<feature type="transmembrane region" description="Helical" evidence="9">
    <location>
        <begin position="388"/>
        <end position="411"/>
    </location>
</feature>
<feature type="transmembrane region" description="Helical" evidence="9">
    <location>
        <begin position="122"/>
        <end position="150"/>
    </location>
</feature>
<dbReference type="NCBIfam" id="TIGR00905">
    <property type="entry name" value="2A0302"/>
    <property type="match status" value="1"/>
</dbReference>
<evidence type="ECO:0000256" key="8">
    <source>
        <dbReference type="ARBA" id="ARBA00023136"/>
    </source>
</evidence>
<dbReference type="EMBL" id="QICD01000004">
    <property type="protein sequence ID" value="RNL47166.1"/>
    <property type="molecule type" value="Genomic_DNA"/>
</dbReference>
<evidence type="ECO:0000256" key="6">
    <source>
        <dbReference type="ARBA" id="ARBA00022970"/>
    </source>
</evidence>